<dbReference type="GO" id="GO:0005737">
    <property type="term" value="C:cytoplasm"/>
    <property type="evidence" value="ECO:0007669"/>
    <property type="project" value="UniProtKB-SubCell"/>
</dbReference>
<dbReference type="InterPro" id="IPR035899">
    <property type="entry name" value="DBL_dom_sf"/>
</dbReference>
<comment type="subcellular location">
    <subcellularLocation>
        <location evidence="1">Cytoplasm</location>
    </subcellularLocation>
</comment>
<feature type="non-terminal residue" evidence="4">
    <location>
        <position position="201"/>
    </location>
</feature>
<dbReference type="SUPFAM" id="SSF48065">
    <property type="entry name" value="DBL homology domain (DH-domain)"/>
    <property type="match status" value="1"/>
</dbReference>
<dbReference type="OrthoDB" id="2272012at2759"/>
<organism evidence="4 5">
    <name type="scientific">Euroglyphus maynei</name>
    <name type="common">Mayne's house dust mite</name>
    <dbReference type="NCBI Taxonomy" id="6958"/>
    <lineage>
        <taxon>Eukaryota</taxon>
        <taxon>Metazoa</taxon>
        <taxon>Ecdysozoa</taxon>
        <taxon>Arthropoda</taxon>
        <taxon>Chelicerata</taxon>
        <taxon>Arachnida</taxon>
        <taxon>Acari</taxon>
        <taxon>Acariformes</taxon>
        <taxon>Sarcoptiformes</taxon>
        <taxon>Astigmata</taxon>
        <taxon>Psoroptidia</taxon>
        <taxon>Analgoidea</taxon>
        <taxon>Pyroglyphidae</taxon>
        <taxon>Pyroglyphinae</taxon>
        <taxon>Euroglyphus</taxon>
    </lineage>
</organism>
<dbReference type="GO" id="GO:0005085">
    <property type="term" value="F:guanyl-nucleotide exchange factor activity"/>
    <property type="evidence" value="ECO:0007669"/>
    <property type="project" value="InterPro"/>
</dbReference>
<evidence type="ECO:0000259" key="3">
    <source>
        <dbReference type="PROSITE" id="PS50010"/>
    </source>
</evidence>
<reference evidence="4 5" key="1">
    <citation type="submission" date="2017-03" db="EMBL/GenBank/DDBJ databases">
        <title>Genome Survey of Euroglyphus maynei.</title>
        <authorList>
            <person name="Arlian L.G."/>
            <person name="Morgan M.S."/>
            <person name="Rider S.D."/>
        </authorList>
    </citation>
    <scope>NUCLEOTIDE SEQUENCE [LARGE SCALE GENOMIC DNA]</scope>
    <source>
        <strain evidence="4">Arlian Lab</strain>
        <tissue evidence="4">Whole body</tissue>
    </source>
</reference>
<comment type="caution">
    <text evidence="4">The sequence shown here is derived from an EMBL/GenBank/DDBJ whole genome shotgun (WGS) entry which is preliminary data.</text>
</comment>
<dbReference type="AlphaFoldDB" id="A0A1Y3BRY8"/>
<sequence>MPPPLPPRPDSQTEKRRQIQMEIIQTEEEHYEVLRHIRKFYQKPLKKEKLFSSEQIDIIFGNIKELRIIHKKIFVKMNLAYKQHILSKSSDAYYLEETLHEIFCGELGTQLEQEASKFCVNRKIRNGTELWNQRKKDNRLRQWADSRSIPDNPFARLGLDDLLSRVFQRPLRYPLLFERLLKSTPKDSPGYRYLEQVMICI</sequence>
<evidence type="ECO:0000256" key="2">
    <source>
        <dbReference type="ARBA" id="ARBA00022490"/>
    </source>
</evidence>
<dbReference type="GO" id="GO:0035025">
    <property type="term" value="P:positive regulation of Rho protein signal transduction"/>
    <property type="evidence" value="ECO:0007669"/>
    <property type="project" value="TreeGrafter"/>
</dbReference>
<keyword evidence="2" id="KW-0963">Cytoplasm</keyword>
<dbReference type="SMART" id="SM00325">
    <property type="entry name" value="RhoGEF"/>
    <property type="match status" value="1"/>
</dbReference>
<proteinExistence type="predicted"/>
<dbReference type="Pfam" id="PF00621">
    <property type="entry name" value="RhoGEF"/>
    <property type="match status" value="1"/>
</dbReference>
<dbReference type="InterPro" id="IPR051480">
    <property type="entry name" value="Endocytic_GEF_Adapter"/>
</dbReference>
<gene>
    <name evidence="4" type="ORF">BLA29_011015</name>
</gene>
<evidence type="ECO:0000313" key="5">
    <source>
        <dbReference type="Proteomes" id="UP000194236"/>
    </source>
</evidence>
<dbReference type="Gene3D" id="1.20.900.10">
    <property type="entry name" value="Dbl homology (DH) domain"/>
    <property type="match status" value="1"/>
</dbReference>
<dbReference type="PANTHER" id="PTHR46006:SF6">
    <property type="entry name" value="INTERSECTIN-2 ISOFORM X1"/>
    <property type="match status" value="1"/>
</dbReference>
<evidence type="ECO:0000313" key="4">
    <source>
        <dbReference type="EMBL" id="OTF83710.1"/>
    </source>
</evidence>
<evidence type="ECO:0000256" key="1">
    <source>
        <dbReference type="ARBA" id="ARBA00004496"/>
    </source>
</evidence>
<protein>
    <recommendedName>
        <fullName evidence="3">DH domain-containing protein</fullName>
    </recommendedName>
</protein>
<keyword evidence="5" id="KW-1185">Reference proteome</keyword>
<feature type="domain" description="DH" evidence="3">
    <location>
        <begin position="15"/>
        <end position="201"/>
    </location>
</feature>
<dbReference type="InterPro" id="IPR000219">
    <property type="entry name" value="DH_dom"/>
</dbReference>
<name>A0A1Y3BRY8_EURMA</name>
<dbReference type="Proteomes" id="UP000194236">
    <property type="component" value="Unassembled WGS sequence"/>
</dbReference>
<dbReference type="PANTHER" id="PTHR46006">
    <property type="entry name" value="RHO GUANINE NUCLEOTIDE EXCHANGE FACTOR AT 64C, ISOFORM A"/>
    <property type="match status" value="1"/>
</dbReference>
<dbReference type="PROSITE" id="PS50010">
    <property type="entry name" value="DH_2"/>
    <property type="match status" value="1"/>
</dbReference>
<dbReference type="EMBL" id="MUJZ01002495">
    <property type="protein sequence ID" value="OTF83710.1"/>
    <property type="molecule type" value="Genomic_DNA"/>
</dbReference>
<accession>A0A1Y3BRY8</accession>